<dbReference type="PROSITE" id="PS51323">
    <property type="entry name" value="IGFBP_N_2"/>
    <property type="match status" value="1"/>
</dbReference>
<dbReference type="AlphaFoldDB" id="A0A9J7KUW7"/>
<keyword evidence="10" id="KW-1185">Reference proteome</keyword>
<evidence type="ECO:0000313" key="10">
    <source>
        <dbReference type="Proteomes" id="UP000001554"/>
    </source>
</evidence>
<accession>A0A9J7KUW7</accession>
<evidence type="ECO:0000256" key="5">
    <source>
        <dbReference type="ARBA" id="ARBA00023183"/>
    </source>
</evidence>
<dbReference type="PANTHER" id="PTHR14186:SF19">
    <property type="entry name" value="INSULIN-LIKE GROWTH FACTOR-BINDING PROTEIN 7"/>
    <property type="match status" value="1"/>
</dbReference>
<dbReference type="InterPro" id="IPR000716">
    <property type="entry name" value="Thyroglobulin_1"/>
</dbReference>
<evidence type="ECO:0000259" key="9">
    <source>
        <dbReference type="PROSITE" id="PS51323"/>
    </source>
</evidence>
<organism evidence="10 11">
    <name type="scientific">Branchiostoma floridae</name>
    <name type="common">Florida lancelet</name>
    <name type="synonym">Amphioxus</name>
    <dbReference type="NCBI Taxonomy" id="7739"/>
    <lineage>
        <taxon>Eukaryota</taxon>
        <taxon>Metazoa</taxon>
        <taxon>Chordata</taxon>
        <taxon>Cephalochordata</taxon>
        <taxon>Leptocardii</taxon>
        <taxon>Amphioxiformes</taxon>
        <taxon>Branchiostomatidae</taxon>
        <taxon>Branchiostoma</taxon>
    </lineage>
</organism>
<dbReference type="GO" id="GO:0001558">
    <property type="term" value="P:regulation of cell growth"/>
    <property type="evidence" value="ECO:0007669"/>
    <property type="project" value="InterPro"/>
</dbReference>
<dbReference type="Gene3D" id="4.10.40.20">
    <property type="match status" value="1"/>
</dbReference>
<sequence length="186" mass="19477">MKTLCILLCFVYSVYGLSCVCDYDNLAQFCGPAPTNCAAGTVRDPCGCCDVCAKVQGERCDGPYGVYGTCAAGLVCEKNGNDQPLNVIVGPLGEDGRVGICVPPASNQAQNAPTQCEIQRQEYSMLYANNAAIALQLGAFKPTCTPEGFYAPIQCDGLTGDCWCSLPDGTEVKGTRTQGGPPTGCF</sequence>
<evidence type="ECO:0000256" key="6">
    <source>
        <dbReference type="PROSITE-ProRule" id="PRU00500"/>
    </source>
</evidence>
<reference evidence="11" key="2">
    <citation type="submission" date="2025-08" db="UniProtKB">
        <authorList>
            <consortium name="RefSeq"/>
        </authorList>
    </citation>
    <scope>IDENTIFICATION</scope>
    <source>
        <strain evidence="11">S238N-H82</strain>
        <tissue evidence="11">Testes</tissue>
    </source>
</reference>
<protein>
    <submittedName>
        <fullName evidence="11">Thyroglobulin-like</fullName>
    </submittedName>
</protein>
<dbReference type="Pfam" id="PF00086">
    <property type="entry name" value="Thyroglobulin_1"/>
    <property type="match status" value="1"/>
</dbReference>
<gene>
    <name evidence="11" type="primary">LOC118412022</name>
</gene>
<dbReference type="PROSITE" id="PS00222">
    <property type="entry name" value="IGFBP_N_1"/>
    <property type="match status" value="1"/>
</dbReference>
<dbReference type="SUPFAM" id="SSF57184">
    <property type="entry name" value="Growth factor receptor domain"/>
    <property type="match status" value="1"/>
</dbReference>
<feature type="domain" description="IGFBP N-terminal" evidence="9">
    <location>
        <begin position="15"/>
        <end position="104"/>
    </location>
</feature>
<evidence type="ECO:0000256" key="7">
    <source>
        <dbReference type="SAM" id="SignalP"/>
    </source>
</evidence>
<dbReference type="GO" id="GO:0005520">
    <property type="term" value="F:insulin-like growth factor binding"/>
    <property type="evidence" value="ECO:0007669"/>
    <property type="project" value="InterPro"/>
</dbReference>
<dbReference type="SMART" id="SM00121">
    <property type="entry name" value="IB"/>
    <property type="match status" value="1"/>
</dbReference>
<evidence type="ECO:0000256" key="3">
    <source>
        <dbReference type="ARBA" id="ARBA00022729"/>
    </source>
</evidence>
<keyword evidence="3 7" id="KW-0732">Signal</keyword>
<evidence type="ECO:0000256" key="4">
    <source>
        <dbReference type="ARBA" id="ARBA00023157"/>
    </source>
</evidence>
<feature type="chain" id="PRO_5039950249" evidence="7">
    <location>
        <begin position="17"/>
        <end position="186"/>
    </location>
</feature>
<dbReference type="SMART" id="SM00211">
    <property type="entry name" value="TY"/>
    <property type="match status" value="1"/>
</dbReference>
<feature type="signal peptide" evidence="7">
    <location>
        <begin position="1"/>
        <end position="16"/>
    </location>
</feature>
<dbReference type="KEGG" id="bfo:118412022"/>
<evidence type="ECO:0000313" key="11">
    <source>
        <dbReference type="RefSeq" id="XP_035670500.1"/>
    </source>
</evidence>
<keyword evidence="4 6" id="KW-1015">Disulfide bond</keyword>
<dbReference type="InterPro" id="IPR000867">
    <property type="entry name" value="IGFBP-like"/>
</dbReference>
<feature type="disulfide bond" evidence="6">
    <location>
        <begin position="155"/>
        <end position="162"/>
    </location>
</feature>
<evidence type="ECO:0000256" key="2">
    <source>
        <dbReference type="ARBA" id="ARBA00022525"/>
    </source>
</evidence>
<evidence type="ECO:0000259" key="8">
    <source>
        <dbReference type="PROSITE" id="PS51162"/>
    </source>
</evidence>
<reference evidence="10" key="1">
    <citation type="journal article" date="2020" name="Nat. Ecol. Evol.">
        <title>Deeply conserved synteny resolves early events in vertebrate evolution.</title>
        <authorList>
            <person name="Simakov O."/>
            <person name="Marletaz F."/>
            <person name="Yue J.X."/>
            <person name="O'Connell B."/>
            <person name="Jenkins J."/>
            <person name="Brandt A."/>
            <person name="Calef R."/>
            <person name="Tung C.H."/>
            <person name="Huang T.K."/>
            <person name="Schmutz J."/>
            <person name="Satoh N."/>
            <person name="Yu J.K."/>
            <person name="Putnam N.H."/>
            <person name="Green R.E."/>
            <person name="Rokhsar D.S."/>
        </authorList>
    </citation>
    <scope>NUCLEOTIDE SEQUENCE [LARGE SCALE GENOMIC DNA]</scope>
    <source>
        <strain evidence="10">S238N-H82</strain>
    </source>
</reference>
<dbReference type="CDD" id="cd00191">
    <property type="entry name" value="TY"/>
    <property type="match status" value="1"/>
</dbReference>
<keyword evidence="5" id="KW-0340">Growth factor binding</keyword>
<keyword evidence="2" id="KW-0964">Secreted</keyword>
<dbReference type="GeneID" id="118412022"/>
<dbReference type="Proteomes" id="UP000001554">
    <property type="component" value="Chromosome 3"/>
</dbReference>
<name>A0A9J7KUW7_BRAFL</name>
<feature type="domain" description="Thyroglobulin type-1" evidence="8">
    <location>
        <begin position="113"/>
        <end position="185"/>
    </location>
</feature>
<dbReference type="PANTHER" id="PTHR14186">
    <property type="entry name" value="INSULIN-LIKE GROWTH FACTOR BINDING PROTEIN-RELATED"/>
    <property type="match status" value="1"/>
</dbReference>
<dbReference type="RefSeq" id="XP_035670500.1">
    <property type="nucleotide sequence ID" value="XM_035814607.1"/>
</dbReference>
<evidence type="ECO:0000256" key="1">
    <source>
        <dbReference type="ARBA" id="ARBA00004613"/>
    </source>
</evidence>
<dbReference type="SUPFAM" id="SSF57610">
    <property type="entry name" value="Thyroglobulin type-1 domain"/>
    <property type="match status" value="1"/>
</dbReference>
<comment type="subcellular location">
    <subcellularLocation>
        <location evidence="1">Secreted</location>
    </subcellularLocation>
</comment>
<dbReference type="PROSITE" id="PS51162">
    <property type="entry name" value="THYROGLOBULIN_1_2"/>
    <property type="match status" value="1"/>
</dbReference>
<dbReference type="GO" id="GO:0005576">
    <property type="term" value="C:extracellular region"/>
    <property type="evidence" value="ECO:0007669"/>
    <property type="project" value="UniProtKB-SubCell"/>
</dbReference>
<comment type="caution">
    <text evidence="6">Lacks conserved residue(s) required for the propagation of feature annotation.</text>
</comment>
<dbReference type="InterPro" id="IPR036857">
    <property type="entry name" value="Thyroglobulin_1_sf"/>
</dbReference>
<dbReference type="InterPro" id="IPR011390">
    <property type="entry name" value="IGFBP_rP_mac25"/>
</dbReference>
<dbReference type="InterPro" id="IPR017891">
    <property type="entry name" value="Insulin_GF-bd_Cys-rich_CS"/>
</dbReference>
<dbReference type="OrthoDB" id="9984807at2759"/>
<dbReference type="Pfam" id="PF00219">
    <property type="entry name" value="IGFBP"/>
    <property type="match status" value="1"/>
</dbReference>
<dbReference type="Gene3D" id="4.10.800.10">
    <property type="entry name" value="Thyroglobulin type-1"/>
    <property type="match status" value="1"/>
</dbReference>
<proteinExistence type="predicted"/>
<dbReference type="InterPro" id="IPR009030">
    <property type="entry name" value="Growth_fac_rcpt_cys_sf"/>
</dbReference>
<dbReference type="OMA" id="NAPTQCE"/>